<dbReference type="EMBL" id="LGTZ01000687">
    <property type="protein sequence ID" value="OJD23872.1"/>
    <property type="molecule type" value="Genomic_DNA"/>
</dbReference>
<name>A0A1J9Q5W4_9EURO</name>
<sequence length="122" mass="13882">MGGIKKFLLTGIDFITGRPADIKKFFQPTVTRGKTVWPKSQADLLRFGVRWDYDGVITGNDGVEYHKYQLQPNNGKIPSTIKRWRDNHGGTHTVMTDMYIPKGVDVDKDIFERQAKKALEGI</sequence>
<evidence type="ECO:0000313" key="1">
    <source>
        <dbReference type="EMBL" id="OJD23872.1"/>
    </source>
</evidence>
<evidence type="ECO:0000313" key="2">
    <source>
        <dbReference type="Proteomes" id="UP000242791"/>
    </source>
</evidence>
<dbReference type="Proteomes" id="UP000242791">
    <property type="component" value="Unassembled WGS sequence"/>
</dbReference>
<comment type="caution">
    <text evidence="1">The sequence shown here is derived from an EMBL/GenBank/DDBJ whole genome shotgun (WGS) entry which is preliminary data.</text>
</comment>
<gene>
    <name evidence="1" type="ORF">ACJ73_04774</name>
</gene>
<dbReference type="AlphaFoldDB" id="A0A1J9Q5W4"/>
<dbReference type="OrthoDB" id="2787676at2759"/>
<accession>A0A1J9Q5W4</accession>
<protein>
    <submittedName>
        <fullName evidence="1">Uncharacterized protein</fullName>
    </submittedName>
</protein>
<keyword evidence="2" id="KW-1185">Reference proteome</keyword>
<dbReference type="VEuPathDB" id="FungiDB:ACJ73_04774"/>
<proteinExistence type="predicted"/>
<reference evidence="1 2" key="1">
    <citation type="submission" date="2015-08" db="EMBL/GenBank/DDBJ databases">
        <title>Emmonsia species relationships and genome sequence.</title>
        <authorList>
            <person name="Cuomo C.A."/>
            <person name="Schwartz I.S."/>
            <person name="Kenyon C."/>
            <person name="De Hoog G.S."/>
            <person name="Govender N.P."/>
            <person name="Botha A."/>
            <person name="Moreno L."/>
            <person name="De Vries M."/>
            <person name="Munoz J.F."/>
            <person name="Stielow J.B."/>
        </authorList>
    </citation>
    <scope>NUCLEOTIDE SEQUENCE [LARGE SCALE GENOMIC DNA]</scope>
    <source>
        <strain evidence="1 2">EI222</strain>
    </source>
</reference>
<organism evidence="1 2">
    <name type="scientific">Blastomyces percursus</name>
    <dbReference type="NCBI Taxonomy" id="1658174"/>
    <lineage>
        <taxon>Eukaryota</taxon>
        <taxon>Fungi</taxon>
        <taxon>Dikarya</taxon>
        <taxon>Ascomycota</taxon>
        <taxon>Pezizomycotina</taxon>
        <taxon>Eurotiomycetes</taxon>
        <taxon>Eurotiomycetidae</taxon>
        <taxon>Onygenales</taxon>
        <taxon>Ajellomycetaceae</taxon>
        <taxon>Blastomyces</taxon>
    </lineage>
</organism>